<reference evidence="2 3" key="1">
    <citation type="journal article" date="2008" name="BMC Genomics">
        <title>The missing link: Bordetella petrii is endowed with both the metabolic versatility of environmental bacteria and virulence traits of pathogenic Bordetellae.</title>
        <authorList>
            <person name="Gross R."/>
            <person name="Guzman C.A."/>
            <person name="Sebaihia M."/>
            <person name="Martins Dos Santos V.A."/>
            <person name="Pieper D.H."/>
            <person name="Koebnik R."/>
            <person name="Lechner M."/>
            <person name="Bartels D."/>
            <person name="Buhrmester J."/>
            <person name="Choudhuri J.V."/>
            <person name="Ebensen T."/>
            <person name="Gaigalat L."/>
            <person name="Herrmann S."/>
            <person name="Khachane A.N."/>
            <person name="Larisch C."/>
            <person name="Link S."/>
            <person name="Linke B."/>
            <person name="Meyer F."/>
            <person name="Mormann S."/>
            <person name="Nakunst D."/>
            <person name="Rueckert C."/>
            <person name="Schneiker-Bekel S."/>
            <person name="Schulze K."/>
            <person name="Vorhoelter F.J."/>
            <person name="Yevsa T."/>
            <person name="Engle J.T."/>
            <person name="Goldman W.E."/>
            <person name="Puehler A."/>
            <person name="Goebel U.B."/>
            <person name="Goesmann A."/>
            <person name="Bloecker H."/>
            <person name="Kaiser O."/>
            <person name="Martinez-Arias R."/>
        </authorList>
    </citation>
    <scope>NUCLEOTIDE SEQUENCE [LARGE SCALE GENOMIC DNA]</scope>
    <source>
        <strain evidence="3">ATCC BAA-461 / DSM 12804 / CCUG 43448 / CIP 107267 / Se-1111R</strain>
    </source>
</reference>
<evidence type="ECO:0000313" key="3">
    <source>
        <dbReference type="Proteomes" id="UP000001225"/>
    </source>
</evidence>
<proteinExistence type="inferred from homology"/>
<organism evidence="2 3">
    <name type="scientific">Bordetella petrii (strain ATCC BAA-461 / DSM 12804 / CCUG 43448 / CIP 107267 / Se-1111R)</name>
    <dbReference type="NCBI Taxonomy" id="340100"/>
    <lineage>
        <taxon>Bacteria</taxon>
        <taxon>Pseudomonadati</taxon>
        <taxon>Pseudomonadota</taxon>
        <taxon>Betaproteobacteria</taxon>
        <taxon>Burkholderiales</taxon>
        <taxon>Alcaligenaceae</taxon>
        <taxon>Bordetella</taxon>
    </lineage>
</organism>
<dbReference type="Gene3D" id="3.30.70.3580">
    <property type="entry name" value="Antirestriction protein"/>
    <property type="match status" value="1"/>
</dbReference>
<dbReference type="InterPro" id="IPR004914">
    <property type="entry name" value="Antirestrict"/>
</dbReference>
<dbReference type="KEGG" id="bpt:Bpet4548"/>
<sequence>MNTTTSLTASAITGPARLNFLPKLFTEQSYFYGERAVFEWMRRRCQDYNGGYREYYAVSNGAYFMAPHRPEPMRLQWALNWSNETVSSETAGIVATLFGIYEILESFPDEDLAEHYRLLCQYAYELPESCSIMRLID</sequence>
<dbReference type="Proteomes" id="UP000001225">
    <property type="component" value="Chromosome"/>
</dbReference>
<evidence type="ECO:0000313" key="2">
    <source>
        <dbReference type="EMBL" id="CAP44899.1"/>
    </source>
</evidence>
<protein>
    <recommendedName>
        <fullName evidence="4">Antirestriction protein</fullName>
    </recommendedName>
</protein>
<evidence type="ECO:0000256" key="1">
    <source>
        <dbReference type="ARBA" id="ARBA00008618"/>
    </source>
</evidence>
<evidence type="ECO:0008006" key="4">
    <source>
        <dbReference type="Google" id="ProtNLM"/>
    </source>
</evidence>
<accession>A9IES9</accession>
<dbReference type="eggNOG" id="ENOG5032ICE">
    <property type="taxonomic scope" value="Bacteria"/>
</dbReference>
<dbReference type="STRING" id="94624.Bpet4548"/>
<dbReference type="EMBL" id="AM902716">
    <property type="protein sequence ID" value="CAP44899.1"/>
    <property type="molecule type" value="Genomic_DNA"/>
</dbReference>
<dbReference type="AlphaFoldDB" id="A9IES9"/>
<keyword evidence="3" id="KW-1185">Reference proteome</keyword>
<name>A9IES9_BORPD</name>
<dbReference type="Pfam" id="PF03230">
    <property type="entry name" value="Antirestrict"/>
    <property type="match status" value="1"/>
</dbReference>
<dbReference type="InterPro" id="IPR042297">
    <property type="entry name" value="Antirestriction_sf"/>
</dbReference>
<gene>
    <name evidence="2" type="ordered locus">Bpet4548</name>
</gene>
<comment type="similarity">
    <text evidence="1">Belongs to the antirestriction protein family.</text>
</comment>